<dbReference type="InterPro" id="IPR045197">
    <property type="entry name" value="NUP210-like"/>
</dbReference>
<dbReference type="PANTHER" id="PTHR23019">
    <property type="entry name" value="NUCLEAR PORE MEMBRANE GLYCOPROTEIN GP210-RELATED"/>
    <property type="match status" value="1"/>
</dbReference>
<reference evidence="4 5" key="1">
    <citation type="journal article" date="2006" name="Nature">
        <title>Global trends of whole-genome duplications revealed by the ciliate Paramecium tetraurelia.</title>
        <authorList>
            <consortium name="Genoscope"/>
            <person name="Aury J.-M."/>
            <person name="Jaillon O."/>
            <person name="Duret L."/>
            <person name="Noel B."/>
            <person name="Jubin C."/>
            <person name="Porcel B.M."/>
            <person name="Segurens B."/>
            <person name="Daubin V."/>
            <person name="Anthouard V."/>
            <person name="Aiach N."/>
            <person name="Arnaiz O."/>
            <person name="Billaut A."/>
            <person name="Beisson J."/>
            <person name="Blanc I."/>
            <person name="Bouhouche K."/>
            <person name="Camara F."/>
            <person name="Duharcourt S."/>
            <person name="Guigo R."/>
            <person name="Gogendeau D."/>
            <person name="Katinka M."/>
            <person name="Keller A.-M."/>
            <person name="Kissmehl R."/>
            <person name="Klotz C."/>
            <person name="Koll F."/>
            <person name="Le Moue A."/>
            <person name="Lepere C."/>
            <person name="Malinsky S."/>
            <person name="Nowacki M."/>
            <person name="Nowak J.K."/>
            <person name="Plattner H."/>
            <person name="Poulain J."/>
            <person name="Ruiz F."/>
            <person name="Serrano V."/>
            <person name="Zagulski M."/>
            <person name="Dessen P."/>
            <person name="Betermier M."/>
            <person name="Weissenbach J."/>
            <person name="Scarpelli C."/>
            <person name="Schachter V."/>
            <person name="Sperling L."/>
            <person name="Meyer E."/>
            <person name="Cohen J."/>
            <person name="Wincker P."/>
        </authorList>
    </citation>
    <scope>NUCLEOTIDE SEQUENCE [LARGE SCALE GENOMIC DNA]</scope>
    <source>
        <strain evidence="4 5">Stock d4-2</strain>
    </source>
</reference>
<dbReference type="OrthoDB" id="361283at2759"/>
<dbReference type="KEGG" id="ptm:GSPATT00031538001"/>
<evidence type="ECO:0000259" key="2">
    <source>
        <dbReference type="Pfam" id="PF22967"/>
    </source>
</evidence>
<dbReference type="STRING" id="5888.A0BRZ0"/>
<name>A0BRZ0_PARTE</name>
<dbReference type="InterPro" id="IPR055096">
    <property type="entry name" value="Ig_NUP210_1st"/>
</dbReference>
<dbReference type="InParanoid" id="A0BRZ0"/>
<evidence type="ECO:0000259" key="3">
    <source>
        <dbReference type="Pfam" id="PF22969"/>
    </source>
</evidence>
<protein>
    <submittedName>
        <fullName evidence="4">Uncharacterized protein</fullName>
    </submittedName>
</protein>
<keyword evidence="5" id="KW-1185">Reference proteome</keyword>
<organism evidence="4 5">
    <name type="scientific">Paramecium tetraurelia</name>
    <dbReference type="NCBI Taxonomy" id="5888"/>
    <lineage>
        <taxon>Eukaryota</taxon>
        <taxon>Sar</taxon>
        <taxon>Alveolata</taxon>
        <taxon>Ciliophora</taxon>
        <taxon>Intramacronucleata</taxon>
        <taxon>Oligohymenophorea</taxon>
        <taxon>Peniculida</taxon>
        <taxon>Parameciidae</taxon>
        <taxon>Paramecium</taxon>
    </lineage>
</organism>
<evidence type="ECO:0000313" key="5">
    <source>
        <dbReference type="Proteomes" id="UP000000600"/>
    </source>
</evidence>
<dbReference type="Pfam" id="PF22967">
    <property type="entry name" value="Ig_NUP210_1st"/>
    <property type="match status" value="1"/>
</dbReference>
<feature type="domain" description="NUP210 Ig-like" evidence="3">
    <location>
        <begin position="112"/>
        <end position="199"/>
    </location>
</feature>
<dbReference type="Proteomes" id="UP000000600">
    <property type="component" value="Unassembled WGS sequence"/>
</dbReference>
<dbReference type="eggNOG" id="KOG1833">
    <property type="taxonomic scope" value="Eukaryota"/>
</dbReference>
<evidence type="ECO:0000313" key="4">
    <source>
        <dbReference type="EMBL" id="CAK61307.1"/>
    </source>
</evidence>
<keyword evidence="1" id="KW-0732">Signal</keyword>
<feature type="domain" description="NUP210 Ig-like" evidence="2">
    <location>
        <begin position="18"/>
        <end position="92"/>
    </location>
</feature>
<dbReference type="InterPro" id="IPR055097">
    <property type="entry name" value="Ig_NUP210_2nd"/>
</dbReference>
<dbReference type="RefSeq" id="XP_001428705.1">
    <property type="nucleotide sequence ID" value="XM_001428668.1"/>
</dbReference>
<dbReference type="HOGENOM" id="CLU_364286_0_0_1"/>
<evidence type="ECO:0000256" key="1">
    <source>
        <dbReference type="SAM" id="SignalP"/>
    </source>
</evidence>
<dbReference type="GeneID" id="5014489"/>
<dbReference type="EMBL" id="CT868013">
    <property type="protein sequence ID" value="CAK61307.1"/>
    <property type="molecule type" value="Genomic_DNA"/>
</dbReference>
<accession>A0BRZ0</accession>
<sequence>MKFALILALAILNTISGSKISNKNILLPLADIEVEYEITAEGGCFDWSASNSAIAITVQDQQGCSKSIGKVRVVTKMPSQTFIYVKPKSSDASQFIVEVVVQAISSLSIITKQKQLDLDTQEELHVQAYDDKGNTFTTLEGLKFEWKTGQLEMVKFTESGLKVSEKRARLEFNSDIIVVKGKKEGKETVFTRVVEKKYYENKIETNVDLVVIQKFQFYPDYPVFYLPTHSVIQFHLLRADGKTKISIPSAAHVWSTTSKLSKIEQNGALTTQTVEKNLNLTVVNSNYNQIKAIYHVVIPKYIDIDIWEDGKEKREGKVTHLIVGKLYRFQAYLKDELHQRIYSTDAFSYESKDIELIEQTVISKVERQNVKLTFQRGTLESSVTIHFVQPIQISTIFKTYIHLPIHEQYNLVVTGGSGNYKYQSRYQSPTIFEIKSPHTLVASELGENILIIYDEFNVYNSLEVTVYVTDVSQILPFERRKELIVNESDDTFYQAIGDPKVGNYTQCRAVKFTIDNFDIFTTSQIAGDLSNYLVCNGLKMQSATPGQYNLQINTQKISVTQQVRVYDYLHFEKPVYYVTPHSTITTKVLGGPTTWDQTPYNEKLSEGILKIDMEKYHFNCFQSKAEFRITRINKQSDLLPNPKLVSNTLPIQCLLPEAFKIYNEKNQEVNWLFKEETVQISVVAVYKTFLFYNSSSLHLDYSTRGLKYQNRYLSYDIQSGISDCKFIVASNSYNNHKDTFITIKSELDLIIHHTLKLIPSGEQYDSD</sequence>
<feature type="signal peptide" evidence="1">
    <location>
        <begin position="1"/>
        <end position="17"/>
    </location>
</feature>
<dbReference type="AlphaFoldDB" id="A0BRZ0"/>
<proteinExistence type="predicted"/>
<gene>
    <name evidence="4" type="ORF">GSPATT00031538001</name>
</gene>
<feature type="chain" id="PRO_5002622518" evidence="1">
    <location>
        <begin position="18"/>
        <end position="767"/>
    </location>
</feature>
<dbReference type="PANTHER" id="PTHR23019:SF0">
    <property type="entry name" value="NUCLEAR PORE MEMBRANE GLYCOPROTEIN 210"/>
    <property type="match status" value="1"/>
</dbReference>
<dbReference type="Pfam" id="PF22969">
    <property type="entry name" value="Ig_NUP210_2nd"/>
    <property type="match status" value="1"/>
</dbReference>